<dbReference type="AlphaFoldDB" id="A0A9Q5SPD4"/>
<dbReference type="Proteomes" id="UP000195975">
    <property type="component" value="Unassembled WGS sequence"/>
</dbReference>
<reference evidence="2" key="1">
    <citation type="submission" date="2017-04" db="EMBL/GenBank/DDBJ databases">
        <title>Function of individual gut microbiota members based on whole genome sequencing of pure cultures obtained from chicken caecum.</title>
        <authorList>
            <person name="Medvecky M."/>
            <person name="Cejkova D."/>
            <person name="Polansky O."/>
            <person name="Karasova D."/>
            <person name="Kubasova T."/>
            <person name="Cizek A."/>
            <person name="Rychlik I."/>
        </authorList>
    </citation>
    <scope>NUCLEOTIDE SEQUENCE [LARGE SCALE GENOMIC DNA]</scope>
    <source>
        <strain evidence="2">An42</strain>
    </source>
</reference>
<name>A0A9Q5SPD4_9BACT</name>
<organism evidence="1 2">
    <name type="scientific">Parabacteroides johnsonii</name>
    <dbReference type="NCBI Taxonomy" id="387661"/>
    <lineage>
        <taxon>Bacteria</taxon>
        <taxon>Pseudomonadati</taxon>
        <taxon>Bacteroidota</taxon>
        <taxon>Bacteroidia</taxon>
        <taxon>Bacteroidales</taxon>
        <taxon>Tannerellaceae</taxon>
        <taxon>Parabacteroides</taxon>
    </lineage>
</organism>
<accession>A0A9Q5SPD4</accession>
<proteinExistence type="predicted"/>
<dbReference type="EMBL" id="NFIJ01000026">
    <property type="protein sequence ID" value="OUO02812.1"/>
    <property type="molecule type" value="Genomic_DNA"/>
</dbReference>
<protein>
    <submittedName>
        <fullName evidence="1">Uncharacterized protein</fullName>
    </submittedName>
</protein>
<sequence>MKSGLQVTRIRLMEFMNRKIDRNGLLREVILSIKMAISPLLLLKRLERVGLSGGNVLRYPNRLIV</sequence>
<comment type="caution">
    <text evidence="1">The sequence shown here is derived from an EMBL/GenBank/DDBJ whole genome shotgun (WGS) entry which is preliminary data.</text>
</comment>
<gene>
    <name evidence="1" type="ORF">B5F96_16680</name>
</gene>
<evidence type="ECO:0000313" key="1">
    <source>
        <dbReference type="EMBL" id="OUO02812.1"/>
    </source>
</evidence>
<evidence type="ECO:0000313" key="2">
    <source>
        <dbReference type="Proteomes" id="UP000195975"/>
    </source>
</evidence>